<feature type="transmembrane region" description="Helical" evidence="2">
    <location>
        <begin position="89"/>
        <end position="111"/>
    </location>
</feature>
<name>A0AAN6YJT3_9PEZI</name>
<reference evidence="3" key="2">
    <citation type="submission" date="2023-05" db="EMBL/GenBank/DDBJ databases">
        <authorList>
            <consortium name="Lawrence Berkeley National Laboratory"/>
            <person name="Steindorff A."/>
            <person name="Hensen N."/>
            <person name="Bonometti L."/>
            <person name="Westerberg I."/>
            <person name="Brannstrom I.O."/>
            <person name="Guillou S."/>
            <person name="Cros-Aarteil S."/>
            <person name="Calhoun S."/>
            <person name="Haridas S."/>
            <person name="Kuo A."/>
            <person name="Mondo S."/>
            <person name="Pangilinan J."/>
            <person name="Riley R."/>
            <person name="Labutti K."/>
            <person name="Andreopoulos B."/>
            <person name="Lipzen A."/>
            <person name="Chen C."/>
            <person name="Yanf M."/>
            <person name="Daum C."/>
            <person name="Ng V."/>
            <person name="Clum A."/>
            <person name="Ohm R."/>
            <person name="Martin F."/>
            <person name="Silar P."/>
            <person name="Natvig D."/>
            <person name="Lalanne C."/>
            <person name="Gautier V."/>
            <person name="Ament-Velasquez S.L."/>
            <person name="Kruys A."/>
            <person name="Hutchinson M.I."/>
            <person name="Powell A.J."/>
            <person name="Barry K."/>
            <person name="Miller A.N."/>
            <person name="Grigoriev I.V."/>
            <person name="Debuchy R."/>
            <person name="Gladieux P."/>
            <person name="Thoren M.H."/>
            <person name="Johannesson H."/>
        </authorList>
    </citation>
    <scope>NUCLEOTIDE SEQUENCE</scope>
    <source>
        <strain evidence="3">PSN293</strain>
    </source>
</reference>
<evidence type="ECO:0008006" key="5">
    <source>
        <dbReference type="Google" id="ProtNLM"/>
    </source>
</evidence>
<feature type="compositionally biased region" description="Low complexity" evidence="1">
    <location>
        <begin position="37"/>
        <end position="51"/>
    </location>
</feature>
<comment type="caution">
    <text evidence="3">The sequence shown here is derived from an EMBL/GenBank/DDBJ whole genome shotgun (WGS) entry which is preliminary data.</text>
</comment>
<evidence type="ECO:0000313" key="4">
    <source>
        <dbReference type="Proteomes" id="UP001301769"/>
    </source>
</evidence>
<dbReference type="Proteomes" id="UP001301769">
    <property type="component" value="Unassembled WGS sequence"/>
</dbReference>
<keyword evidence="2" id="KW-0472">Membrane</keyword>
<dbReference type="EMBL" id="MU858050">
    <property type="protein sequence ID" value="KAK4219050.1"/>
    <property type="molecule type" value="Genomic_DNA"/>
</dbReference>
<proteinExistence type="predicted"/>
<dbReference type="AlphaFoldDB" id="A0AAN6YJT3"/>
<feature type="region of interest" description="Disordered" evidence="1">
    <location>
        <begin position="34"/>
        <end position="58"/>
    </location>
</feature>
<keyword evidence="2" id="KW-0812">Transmembrane</keyword>
<keyword evidence="4" id="KW-1185">Reference proteome</keyword>
<accession>A0AAN6YJT3</accession>
<protein>
    <recommendedName>
        <fullName evidence="5">MFS maltose permease</fullName>
    </recommendedName>
</protein>
<sequence length="572" mass="64266">MRPRFLLLRRTLARKTQSPPSLLLTSSSSLRTFMQKSSSTPSSCSQSSPTPRVRRRPQNPYLSVTNTSLSRVRHMTTERKAQLKHDIKAGLKFVAYLYIGVGIVGLCSYLINQESLEKQFPTPREWSFLTRRAFRNACEEMYLANPEAQIQWGVIIRWMAEVQGRLTSPQIDGQGVLELPPDRPILARDVSAKSEAWRRGYFESWMIMAKALEQVDGWMRDDKRDLIFPPEMVIGPSNPNPRPIPAGISGAPKEEDCTPAFKVTPNDFYLAILYTVGFSNKQRIEAGLAYASWLDFKGMAGPASIVYEEALNLALSEVSPETVDTETWTLKENAPSLPSENLLTTLTAYAEHRARNNDVTSALPIFISLLKARRSLPPDTSPPYRSQNHGMLNIVKDLLIPRPYPPPPPDGTSPPTRDAKELCAEAALSLHIGEIMYTSQESNHREEGLSWTREAVDIAEEQLHKLNPAVEAHKPARISCRECLATGLSNWQTMVSRLAKEEAVKKEEAEKAGKKDSSNSSWFGLWGGKSIKEDLSRWAAEEKVIEERQRRAKDLIDDLEPPKTGWAVLLSM</sequence>
<keyword evidence="2" id="KW-1133">Transmembrane helix</keyword>
<organism evidence="3 4">
    <name type="scientific">Rhypophila decipiens</name>
    <dbReference type="NCBI Taxonomy" id="261697"/>
    <lineage>
        <taxon>Eukaryota</taxon>
        <taxon>Fungi</taxon>
        <taxon>Dikarya</taxon>
        <taxon>Ascomycota</taxon>
        <taxon>Pezizomycotina</taxon>
        <taxon>Sordariomycetes</taxon>
        <taxon>Sordariomycetidae</taxon>
        <taxon>Sordariales</taxon>
        <taxon>Naviculisporaceae</taxon>
        <taxon>Rhypophila</taxon>
    </lineage>
</organism>
<gene>
    <name evidence="3" type="ORF">QBC37DRAFT_411130</name>
</gene>
<evidence type="ECO:0000313" key="3">
    <source>
        <dbReference type="EMBL" id="KAK4219050.1"/>
    </source>
</evidence>
<evidence type="ECO:0000256" key="2">
    <source>
        <dbReference type="SAM" id="Phobius"/>
    </source>
</evidence>
<reference evidence="3" key="1">
    <citation type="journal article" date="2023" name="Mol. Phylogenet. Evol.">
        <title>Genome-scale phylogeny and comparative genomics of the fungal order Sordariales.</title>
        <authorList>
            <person name="Hensen N."/>
            <person name="Bonometti L."/>
            <person name="Westerberg I."/>
            <person name="Brannstrom I.O."/>
            <person name="Guillou S."/>
            <person name="Cros-Aarteil S."/>
            <person name="Calhoun S."/>
            <person name="Haridas S."/>
            <person name="Kuo A."/>
            <person name="Mondo S."/>
            <person name="Pangilinan J."/>
            <person name="Riley R."/>
            <person name="LaButti K."/>
            <person name="Andreopoulos B."/>
            <person name="Lipzen A."/>
            <person name="Chen C."/>
            <person name="Yan M."/>
            <person name="Daum C."/>
            <person name="Ng V."/>
            <person name="Clum A."/>
            <person name="Steindorff A."/>
            <person name="Ohm R.A."/>
            <person name="Martin F."/>
            <person name="Silar P."/>
            <person name="Natvig D.O."/>
            <person name="Lalanne C."/>
            <person name="Gautier V."/>
            <person name="Ament-Velasquez S.L."/>
            <person name="Kruys A."/>
            <person name="Hutchinson M.I."/>
            <person name="Powell A.J."/>
            <person name="Barry K."/>
            <person name="Miller A.N."/>
            <person name="Grigoriev I.V."/>
            <person name="Debuchy R."/>
            <person name="Gladieux P."/>
            <person name="Hiltunen Thoren M."/>
            <person name="Johannesson H."/>
        </authorList>
    </citation>
    <scope>NUCLEOTIDE SEQUENCE</scope>
    <source>
        <strain evidence="3">PSN293</strain>
    </source>
</reference>
<evidence type="ECO:0000256" key="1">
    <source>
        <dbReference type="SAM" id="MobiDB-lite"/>
    </source>
</evidence>